<dbReference type="Proteomes" id="UP000178815">
    <property type="component" value="Unassembled WGS sequence"/>
</dbReference>
<protein>
    <recommendedName>
        <fullName evidence="3">Response regulatory domain-containing protein</fullName>
    </recommendedName>
</protein>
<dbReference type="AlphaFoldDB" id="A0A1F6CHZ3"/>
<organism evidence="1 2">
    <name type="scientific">Candidatus Kaiserbacteria bacterium RIFCSPHIGHO2_01_FULL_53_31</name>
    <dbReference type="NCBI Taxonomy" id="1798481"/>
    <lineage>
        <taxon>Bacteria</taxon>
        <taxon>Candidatus Kaiseribacteriota</taxon>
    </lineage>
</organism>
<accession>A0A1F6CHZ3</accession>
<dbReference type="EMBL" id="MFKU01000010">
    <property type="protein sequence ID" value="OGG48581.1"/>
    <property type="molecule type" value="Genomic_DNA"/>
</dbReference>
<sequence>MAAVEGDVAVLILDENGQRREQIQRALQNDPGIKYLSMRTAQEVVNACADVELNVGLVVVVYSKGPKNVFNAIQRLRENARDKMPAVIGATTRAQHNFFLLDCGCKDTVTLSGSNPGPLLSRKVREHIGL</sequence>
<comment type="caution">
    <text evidence="1">The sequence shown here is derived from an EMBL/GenBank/DDBJ whole genome shotgun (WGS) entry which is preliminary data.</text>
</comment>
<proteinExistence type="predicted"/>
<dbReference type="STRING" id="1798481.A2678_01800"/>
<evidence type="ECO:0000313" key="1">
    <source>
        <dbReference type="EMBL" id="OGG48581.1"/>
    </source>
</evidence>
<evidence type="ECO:0008006" key="3">
    <source>
        <dbReference type="Google" id="ProtNLM"/>
    </source>
</evidence>
<reference evidence="1 2" key="1">
    <citation type="journal article" date="2016" name="Nat. Commun.">
        <title>Thousands of microbial genomes shed light on interconnected biogeochemical processes in an aquifer system.</title>
        <authorList>
            <person name="Anantharaman K."/>
            <person name="Brown C.T."/>
            <person name="Hug L.A."/>
            <person name="Sharon I."/>
            <person name="Castelle C.J."/>
            <person name="Probst A.J."/>
            <person name="Thomas B.C."/>
            <person name="Singh A."/>
            <person name="Wilkins M.J."/>
            <person name="Karaoz U."/>
            <person name="Brodie E.L."/>
            <person name="Williams K.H."/>
            <person name="Hubbard S.S."/>
            <person name="Banfield J.F."/>
        </authorList>
    </citation>
    <scope>NUCLEOTIDE SEQUENCE [LARGE SCALE GENOMIC DNA]</scope>
</reference>
<gene>
    <name evidence="1" type="ORF">A2678_01800</name>
</gene>
<name>A0A1F6CHZ3_9BACT</name>
<evidence type="ECO:0000313" key="2">
    <source>
        <dbReference type="Proteomes" id="UP000178815"/>
    </source>
</evidence>